<dbReference type="Proteomes" id="UP000243876">
    <property type="component" value="Unassembled WGS sequence"/>
</dbReference>
<dbReference type="Gene3D" id="3.40.50.1010">
    <property type="entry name" value="5'-nuclease"/>
    <property type="match status" value="1"/>
</dbReference>
<sequence length="618" mass="67512">MGVHGLTSFIKKQTSLATTVSLPDPSLGDARISWVVDGLAAIYFLGLVDPLRGGNYATIRSNVRRYITWWRACGLEPEFVWDGPFDASKLPTVIQRSSQSLARSLTYMRASDQARATPKLRNQAARLPPLTHIAVTAELEALGVICHCAEEEADSPTAELAQRRNGFVVSNDSDYFIYNARCRGYVPLSAIEYGPFNQTRLEQVSPTTTPSMRLRVYRHEAIARSLFLPPSFLPIFAALVGNDLVDYSREICLPRHAKPAFPGQVEPHELLRIARALSRFSHLPAESLAQIQDIVFAVLPTLLQKPSKDPLIVVNLANSAHAYALRPLDLPSPSYPFRPCSADSPAQAQCRALYHAAYKSSKLSSFVLNTVKHGTVVIQGAVEMPEFQSPVVSLGRPIRLWIYAVLKECVGLPYDTITEYTRRQDALHAAEVPVTSLSDLLPSLPPVAAPILLQPLSARLSLFLAALSYTPSLAPQPPPSRFAPFFPLVLALRHIQLLSKRPWTPHELRSALLVAVLLHLAPGALPALVSSESPRVPRKEHIQRSVELLQSLVWINTLAQVLGLGEDVVPQPSGLFDGAGLHALLNLGEVGTGRVLAGLPEEVQGVVEGLEGTVLMAE</sequence>
<dbReference type="EMBL" id="CENE01000008">
    <property type="protein sequence ID" value="CEQ40725.1"/>
    <property type="molecule type" value="Genomic_DNA"/>
</dbReference>
<dbReference type="InterPro" id="IPR039436">
    <property type="entry name" value="Asteroid_dom"/>
</dbReference>
<dbReference type="InterPro" id="IPR029060">
    <property type="entry name" value="PIN-like_dom_sf"/>
</dbReference>
<dbReference type="Pfam" id="PF12813">
    <property type="entry name" value="XPG_I_2"/>
    <property type="match status" value="1"/>
</dbReference>
<protein>
    <submittedName>
        <fullName evidence="3">SPOSA6832_02366-mRNA-1:cds</fullName>
    </submittedName>
</protein>
<dbReference type="InterPro" id="IPR026832">
    <property type="entry name" value="Asteroid"/>
</dbReference>
<dbReference type="AlphaFoldDB" id="A0A0D6EM84"/>
<accession>A0A0D6EM84</accession>
<dbReference type="OrthoDB" id="25987at2759"/>
<dbReference type="PANTHER" id="PTHR15665">
    <property type="entry name" value="ASTEROID PROTEIN"/>
    <property type="match status" value="1"/>
</dbReference>
<name>A0A0D6EM84_SPOSA</name>
<evidence type="ECO:0000256" key="1">
    <source>
        <dbReference type="ARBA" id="ARBA00007398"/>
    </source>
</evidence>
<feature type="domain" description="Asteroid" evidence="2">
    <location>
        <begin position="141"/>
        <end position="242"/>
    </location>
</feature>
<comment type="similarity">
    <text evidence="1">Belongs to the asteroid family.</text>
</comment>
<keyword evidence="4" id="KW-1185">Reference proteome</keyword>
<proteinExistence type="inferred from homology"/>
<evidence type="ECO:0000313" key="4">
    <source>
        <dbReference type="Proteomes" id="UP000243876"/>
    </source>
</evidence>
<gene>
    <name evidence="3" type="primary">SPOSA6832_02366</name>
</gene>
<evidence type="ECO:0000259" key="2">
    <source>
        <dbReference type="Pfam" id="PF12813"/>
    </source>
</evidence>
<dbReference type="SUPFAM" id="SSF88723">
    <property type="entry name" value="PIN domain-like"/>
    <property type="match status" value="1"/>
</dbReference>
<evidence type="ECO:0000313" key="3">
    <source>
        <dbReference type="EMBL" id="CEQ40725.1"/>
    </source>
</evidence>
<dbReference type="PANTHER" id="PTHR15665:SF1">
    <property type="entry name" value="PROTEIN ASTEROID HOMOLOG 1"/>
    <property type="match status" value="1"/>
</dbReference>
<reference evidence="4" key="1">
    <citation type="submission" date="2015-02" db="EMBL/GenBank/DDBJ databases">
        <authorList>
            <person name="Gon?alves P."/>
        </authorList>
    </citation>
    <scope>NUCLEOTIDE SEQUENCE [LARGE SCALE GENOMIC DNA]</scope>
</reference>
<organism evidence="3 4">
    <name type="scientific">Sporidiobolus salmonicolor</name>
    <name type="common">Yeast-like fungus</name>
    <name type="synonym">Sporobolomyces salmonicolor</name>
    <dbReference type="NCBI Taxonomy" id="5005"/>
    <lineage>
        <taxon>Eukaryota</taxon>
        <taxon>Fungi</taxon>
        <taxon>Dikarya</taxon>
        <taxon>Basidiomycota</taxon>
        <taxon>Pucciniomycotina</taxon>
        <taxon>Microbotryomycetes</taxon>
        <taxon>Sporidiobolales</taxon>
        <taxon>Sporidiobolaceae</taxon>
        <taxon>Sporobolomyces</taxon>
    </lineage>
</organism>